<dbReference type="HAMAP" id="MF_00787">
    <property type="entry name" value="CbiD"/>
    <property type="match status" value="1"/>
</dbReference>
<evidence type="ECO:0000313" key="6">
    <source>
        <dbReference type="EMBL" id="CUO14252.1"/>
    </source>
</evidence>
<reference evidence="6 7" key="1">
    <citation type="submission" date="2015-09" db="EMBL/GenBank/DDBJ databases">
        <authorList>
            <consortium name="Pathogen Informatics"/>
        </authorList>
    </citation>
    <scope>NUCLEOTIDE SEQUENCE [LARGE SCALE GENOMIC DNA]</scope>
    <source>
        <strain evidence="6 7">2789STDY5608823</strain>
    </source>
</reference>
<dbReference type="GO" id="GO:0019251">
    <property type="term" value="P:anaerobic cobalamin biosynthetic process"/>
    <property type="evidence" value="ECO:0007669"/>
    <property type="project" value="UniProtKB-UniRule"/>
</dbReference>
<keyword evidence="2 5" id="KW-0489">Methyltransferase</keyword>
<proteinExistence type="inferred from homology"/>
<keyword evidence="3 5" id="KW-0808">Transferase</keyword>
<accession>A0A174CLI0</accession>
<evidence type="ECO:0000256" key="5">
    <source>
        <dbReference type="HAMAP-Rule" id="MF_00787"/>
    </source>
</evidence>
<protein>
    <recommendedName>
        <fullName evidence="5">Cobalt-precorrin-5B C(1)-methyltransferase</fullName>
        <ecNumber evidence="5">2.1.1.195</ecNumber>
    </recommendedName>
    <alternativeName>
        <fullName evidence="5">Cobalt-precorrin-6A synthase</fullName>
    </alternativeName>
</protein>
<dbReference type="NCBIfam" id="TIGR00312">
    <property type="entry name" value="cbiD"/>
    <property type="match status" value="1"/>
</dbReference>
<organism evidence="6 7">
    <name type="scientific">Collinsella aerofaciens</name>
    <dbReference type="NCBI Taxonomy" id="74426"/>
    <lineage>
        <taxon>Bacteria</taxon>
        <taxon>Bacillati</taxon>
        <taxon>Actinomycetota</taxon>
        <taxon>Coriobacteriia</taxon>
        <taxon>Coriobacteriales</taxon>
        <taxon>Coriobacteriaceae</taxon>
        <taxon>Collinsella</taxon>
    </lineage>
</organism>
<dbReference type="Proteomes" id="UP000095468">
    <property type="component" value="Unassembled WGS sequence"/>
</dbReference>
<evidence type="ECO:0000256" key="2">
    <source>
        <dbReference type="ARBA" id="ARBA00022603"/>
    </source>
</evidence>
<keyword evidence="4 5" id="KW-0949">S-adenosyl-L-methionine</keyword>
<sequence length="394" mass="40242">MAFEHYIYTGTTRLRCGYTTGSCAALAAKAACEMLLSRKPLGRVSIVTPGGLPVEANVVDACIGEGCAQCAVRKDAGDDADVTDGVLVYAHVEHAGSGTGAAGSKDVPARESEVSVDGGVGVGRVTLPGLEQPVGAAAINATPRAMITSAVREVCAAHGFSGNIAVTISVPEGVALAKKTFNPHLGIEGGISILGTTGIVEPRSLAALRDSIELEIRQHAAMGRRGVVLTPGNYGGQFISGHFHLNGAPVVFISNFVGDAIDCCVREGFTNVLLVGHIGKLVKVAGGIMDTHSRTADCRAEILAAHAAMAGAGAKTVREIMSSVTTTAALEVIEAAGVGDAARASLAAAIEDRLRRRAAGACDIAAVVFDAERRELFRTSGADAVIGKLGATYE</sequence>
<dbReference type="GO" id="GO:0043780">
    <property type="term" value="F:cobalt-precorrin-5B C1-methyltransferase activity"/>
    <property type="evidence" value="ECO:0007669"/>
    <property type="project" value="RHEA"/>
</dbReference>
<evidence type="ECO:0000256" key="3">
    <source>
        <dbReference type="ARBA" id="ARBA00022679"/>
    </source>
</evidence>
<comment type="catalytic activity">
    <reaction evidence="5">
        <text>Co-precorrin-5B + S-adenosyl-L-methionine = Co-precorrin-6A + S-adenosyl-L-homocysteine</text>
        <dbReference type="Rhea" id="RHEA:26285"/>
        <dbReference type="ChEBI" id="CHEBI:57856"/>
        <dbReference type="ChEBI" id="CHEBI:59789"/>
        <dbReference type="ChEBI" id="CHEBI:60063"/>
        <dbReference type="ChEBI" id="CHEBI:60064"/>
        <dbReference type="EC" id="2.1.1.195"/>
    </reaction>
</comment>
<dbReference type="PIRSF" id="PIRSF026782">
    <property type="entry name" value="CbiD"/>
    <property type="match status" value="1"/>
</dbReference>
<keyword evidence="1 5" id="KW-0169">Cobalamin biosynthesis</keyword>
<comment type="similarity">
    <text evidence="5">Belongs to the CbiD family.</text>
</comment>
<dbReference type="Gene3D" id="3.30.2110.10">
    <property type="entry name" value="CbiD-like"/>
    <property type="match status" value="1"/>
</dbReference>
<evidence type="ECO:0000256" key="4">
    <source>
        <dbReference type="ARBA" id="ARBA00022691"/>
    </source>
</evidence>
<dbReference type="EC" id="2.1.1.195" evidence="5"/>
<dbReference type="EMBL" id="CYYP01000008">
    <property type="protein sequence ID" value="CUO14252.1"/>
    <property type="molecule type" value="Genomic_DNA"/>
</dbReference>
<comment type="pathway">
    <text evidence="5">Cofactor biosynthesis; adenosylcobalamin biosynthesis; cob(II)yrinate a,c-diamide from sirohydrochlorin (anaerobic route): step 6/10.</text>
</comment>
<dbReference type="AlphaFoldDB" id="A0A174CLI0"/>
<dbReference type="RefSeq" id="WP_055286468.1">
    <property type="nucleotide sequence ID" value="NZ_CYYP01000008.1"/>
</dbReference>
<gene>
    <name evidence="5" type="primary">cbiD</name>
    <name evidence="6" type="ORF">ERS852381_01124</name>
</gene>
<dbReference type="InterPro" id="IPR036074">
    <property type="entry name" value="CbiD_sf"/>
</dbReference>
<dbReference type="GO" id="GO:0032259">
    <property type="term" value="P:methylation"/>
    <property type="evidence" value="ECO:0007669"/>
    <property type="project" value="UniProtKB-KW"/>
</dbReference>
<dbReference type="PANTHER" id="PTHR35863:SF1">
    <property type="entry name" value="COBALT-PRECORRIN-5B C(1)-METHYLTRANSFERASE"/>
    <property type="match status" value="1"/>
</dbReference>
<dbReference type="PANTHER" id="PTHR35863">
    <property type="entry name" value="COBALT-PRECORRIN-5B C(1)-METHYLTRANSFERASE"/>
    <property type="match status" value="1"/>
</dbReference>
<comment type="function">
    <text evidence="5">Catalyzes the methylation of C-1 in cobalt-precorrin-5B to form cobalt-precorrin-6A.</text>
</comment>
<evidence type="ECO:0000256" key="1">
    <source>
        <dbReference type="ARBA" id="ARBA00022573"/>
    </source>
</evidence>
<evidence type="ECO:0000313" key="7">
    <source>
        <dbReference type="Proteomes" id="UP000095468"/>
    </source>
</evidence>
<dbReference type="InterPro" id="IPR002748">
    <property type="entry name" value="CbiD"/>
</dbReference>
<name>A0A174CLI0_9ACTN</name>
<dbReference type="UniPathway" id="UPA00148">
    <property type="reaction ID" value="UER00227"/>
</dbReference>
<dbReference type="Pfam" id="PF01888">
    <property type="entry name" value="CbiD"/>
    <property type="match status" value="1"/>
</dbReference>
<dbReference type="SUPFAM" id="SSF111342">
    <property type="entry name" value="CbiD-like"/>
    <property type="match status" value="1"/>
</dbReference>